<dbReference type="Proteomes" id="UP001362999">
    <property type="component" value="Unassembled WGS sequence"/>
</dbReference>
<name>A0AAW0C7I9_9AGAR</name>
<reference evidence="1 2" key="1">
    <citation type="journal article" date="2024" name="J Genomics">
        <title>Draft genome sequencing and assembly of Favolaschia claudopus CIRM-BRFM 2984 isolated from oak limbs.</title>
        <authorList>
            <person name="Navarro D."/>
            <person name="Drula E."/>
            <person name="Chaduli D."/>
            <person name="Cazenave R."/>
            <person name="Ahrendt S."/>
            <person name="Wang J."/>
            <person name="Lipzen A."/>
            <person name="Daum C."/>
            <person name="Barry K."/>
            <person name="Grigoriev I.V."/>
            <person name="Favel A."/>
            <person name="Rosso M.N."/>
            <person name="Martin F."/>
        </authorList>
    </citation>
    <scope>NUCLEOTIDE SEQUENCE [LARGE SCALE GENOMIC DNA]</scope>
    <source>
        <strain evidence="1 2">CIRM-BRFM 2984</strain>
    </source>
</reference>
<keyword evidence="2" id="KW-1185">Reference proteome</keyword>
<dbReference type="EMBL" id="JAWWNJ010000021">
    <property type="protein sequence ID" value="KAK7034212.1"/>
    <property type="molecule type" value="Genomic_DNA"/>
</dbReference>
<proteinExistence type="predicted"/>
<evidence type="ECO:0000313" key="1">
    <source>
        <dbReference type="EMBL" id="KAK7034212.1"/>
    </source>
</evidence>
<protein>
    <submittedName>
        <fullName evidence="1">Uncharacterized protein</fullName>
    </submittedName>
</protein>
<dbReference type="AlphaFoldDB" id="A0AAW0C7I9"/>
<organism evidence="1 2">
    <name type="scientific">Favolaschia claudopus</name>
    <dbReference type="NCBI Taxonomy" id="2862362"/>
    <lineage>
        <taxon>Eukaryota</taxon>
        <taxon>Fungi</taxon>
        <taxon>Dikarya</taxon>
        <taxon>Basidiomycota</taxon>
        <taxon>Agaricomycotina</taxon>
        <taxon>Agaricomycetes</taxon>
        <taxon>Agaricomycetidae</taxon>
        <taxon>Agaricales</taxon>
        <taxon>Marasmiineae</taxon>
        <taxon>Mycenaceae</taxon>
        <taxon>Favolaschia</taxon>
    </lineage>
</organism>
<comment type="caution">
    <text evidence="1">The sequence shown here is derived from an EMBL/GenBank/DDBJ whole genome shotgun (WGS) entry which is preliminary data.</text>
</comment>
<accession>A0AAW0C7I9</accession>
<evidence type="ECO:0000313" key="2">
    <source>
        <dbReference type="Proteomes" id="UP001362999"/>
    </source>
</evidence>
<gene>
    <name evidence="1" type="ORF">R3P38DRAFT_3184987</name>
</gene>
<sequence length="138" mass="15448">MSFQVIPEFGGTGDVGGCGMRRTYVVSSWYRPPRRDLGRSGRKSGFRGRFCVDKAYLERDPIKFFRWISNSPPRCGKPAVFPLFKSFCRSTRAFSTDSDTTGTRSTIKCSAAKQHSNLDVVGRGGHRTNGTHVWLTFA</sequence>